<dbReference type="PANTHER" id="PTHR30600">
    <property type="entry name" value="CYTOCHROME C PEROXIDASE-RELATED"/>
    <property type="match status" value="1"/>
</dbReference>
<comment type="caution">
    <text evidence="7">The sequence shown here is derived from an EMBL/GenBank/DDBJ whole genome shotgun (WGS) entry which is preliminary data.</text>
</comment>
<feature type="signal peptide" evidence="5">
    <location>
        <begin position="1"/>
        <end position="23"/>
    </location>
</feature>
<sequence length="500" mass="55186">MKKKLYTALFCFCALGLISSCGKQSESTDDANKVALNENLGGGQSSVKDITADAFSEHSSNMTDPDRIALFNLGNDFFQNPWVEGSASTSSRDGLGGLFNNDACQDCHIRDGRGHAPKDQHDTDFDSILFRTAKANITTEQENQMLSSLIANVPDSYFGGQLQQHGISNLAPEVKLSVQYSLKTVEFTDGTKYQLRQPNWQIQSNIENKAFEVDTIFSARVSPAMIGLGLLELIAESDILAKQDIHDANGDGISGKANYVWSVQHQAVQLGRFGWKAGQPSLLEQSAGAFVNDMGLTNRFHQTETCTVEQLGCKNAPNGNGDSVNQYDYEVSDIVLDAIGFYSSHLAVPERRNINNEQVLRGKALFARAGCLACHTEHYKTERDSEQPELSEQDIFPYTDMLLHDMGAELADFNQQNQAADSTMLYEFLATASEWRTPPLWGIGLAKTVDPNATFLHDGRAQTIMEAVLWHGGEAEMSKQKVLDFNQAQREDLLAFLNDL</sequence>
<dbReference type="PROSITE" id="PS51257">
    <property type="entry name" value="PROKAR_LIPOPROTEIN"/>
    <property type="match status" value="1"/>
</dbReference>
<dbReference type="EMBL" id="LAZL01000024">
    <property type="protein sequence ID" value="KMT64449.1"/>
    <property type="molecule type" value="Genomic_DNA"/>
</dbReference>
<protein>
    <submittedName>
        <fullName evidence="7">Thiol oxidoreductase</fullName>
    </submittedName>
</protein>
<keyword evidence="2 4" id="KW-0479">Metal-binding</keyword>
<dbReference type="AlphaFoldDB" id="A0A0J8GT31"/>
<dbReference type="InterPro" id="IPR051395">
    <property type="entry name" value="Cytochrome_c_Peroxidase/MauG"/>
</dbReference>
<dbReference type="Gene3D" id="1.10.760.10">
    <property type="entry name" value="Cytochrome c-like domain"/>
    <property type="match status" value="1"/>
</dbReference>
<keyword evidence="8" id="KW-1185">Reference proteome</keyword>
<evidence type="ECO:0000313" key="8">
    <source>
        <dbReference type="Proteomes" id="UP000037600"/>
    </source>
</evidence>
<reference evidence="7 8" key="1">
    <citation type="submission" date="2015-04" db="EMBL/GenBank/DDBJ databases">
        <title>Draft Genome Sequence of the Novel Agar-Digesting Marine Bacterium Q1.</title>
        <authorList>
            <person name="Li Y."/>
            <person name="Li D."/>
            <person name="Chen G."/>
            <person name="Du Z."/>
        </authorList>
    </citation>
    <scope>NUCLEOTIDE SEQUENCE [LARGE SCALE GENOMIC DNA]</scope>
    <source>
        <strain evidence="7 8">Q1</strain>
    </source>
</reference>
<evidence type="ECO:0000256" key="5">
    <source>
        <dbReference type="SAM" id="SignalP"/>
    </source>
</evidence>
<evidence type="ECO:0000256" key="2">
    <source>
        <dbReference type="ARBA" id="ARBA00022723"/>
    </source>
</evidence>
<dbReference type="SUPFAM" id="SSF46626">
    <property type="entry name" value="Cytochrome c"/>
    <property type="match status" value="1"/>
</dbReference>
<dbReference type="GO" id="GO:0020037">
    <property type="term" value="F:heme binding"/>
    <property type="evidence" value="ECO:0007669"/>
    <property type="project" value="InterPro"/>
</dbReference>
<feature type="domain" description="Cytochrome c" evidence="6">
    <location>
        <begin position="357"/>
        <end position="500"/>
    </location>
</feature>
<dbReference type="Pfam" id="PF06537">
    <property type="entry name" value="DHOR"/>
    <property type="match status" value="1"/>
</dbReference>
<dbReference type="PANTHER" id="PTHR30600:SF4">
    <property type="entry name" value="CYTOCHROME C DOMAIN-CONTAINING PROTEIN"/>
    <property type="match status" value="1"/>
</dbReference>
<accession>A0A0J8GT31</accession>
<gene>
    <name evidence="7" type="ORF">XM47_14240</name>
</gene>
<dbReference type="PATRIC" id="fig|1513271.3.peg.2927"/>
<dbReference type="OrthoDB" id="9805202at2"/>
<evidence type="ECO:0000259" key="6">
    <source>
        <dbReference type="PROSITE" id="PS51007"/>
    </source>
</evidence>
<keyword evidence="5" id="KW-0732">Signal</keyword>
<dbReference type="InterPro" id="IPR036909">
    <property type="entry name" value="Cyt_c-like_dom_sf"/>
</dbReference>
<name>A0A0J8GT31_9ALTE</name>
<dbReference type="PIRSF" id="PIRSF028099">
    <property type="entry name" value="DUF1111"/>
    <property type="match status" value="1"/>
</dbReference>
<feature type="chain" id="PRO_5005298720" evidence="5">
    <location>
        <begin position="24"/>
        <end position="500"/>
    </location>
</feature>
<evidence type="ECO:0000256" key="1">
    <source>
        <dbReference type="ARBA" id="ARBA00022617"/>
    </source>
</evidence>
<keyword evidence="3 4" id="KW-0408">Iron</keyword>
<keyword evidence="1 4" id="KW-0349">Heme</keyword>
<evidence type="ECO:0000313" key="7">
    <source>
        <dbReference type="EMBL" id="KMT64449.1"/>
    </source>
</evidence>
<dbReference type="STRING" id="1513271.XM47_14240"/>
<proteinExistence type="predicted"/>
<evidence type="ECO:0000256" key="3">
    <source>
        <dbReference type="ARBA" id="ARBA00023004"/>
    </source>
</evidence>
<dbReference type="Proteomes" id="UP000037600">
    <property type="component" value="Unassembled WGS sequence"/>
</dbReference>
<dbReference type="GO" id="GO:0046872">
    <property type="term" value="F:metal ion binding"/>
    <property type="evidence" value="ECO:0007669"/>
    <property type="project" value="UniProtKB-KW"/>
</dbReference>
<dbReference type="InterPro" id="IPR010538">
    <property type="entry name" value="DHOR"/>
</dbReference>
<dbReference type="GO" id="GO:0004130">
    <property type="term" value="F:cytochrome-c peroxidase activity"/>
    <property type="evidence" value="ECO:0007669"/>
    <property type="project" value="TreeGrafter"/>
</dbReference>
<dbReference type="PROSITE" id="PS51007">
    <property type="entry name" value="CYTC"/>
    <property type="match status" value="1"/>
</dbReference>
<dbReference type="InterPro" id="IPR009056">
    <property type="entry name" value="Cyt_c-like_dom"/>
</dbReference>
<dbReference type="RefSeq" id="WP_048693866.1">
    <property type="nucleotide sequence ID" value="NZ_KQ130497.1"/>
</dbReference>
<evidence type="ECO:0000256" key="4">
    <source>
        <dbReference type="PROSITE-ProRule" id="PRU00433"/>
    </source>
</evidence>
<dbReference type="GO" id="GO:0009055">
    <property type="term" value="F:electron transfer activity"/>
    <property type="evidence" value="ECO:0007669"/>
    <property type="project" value="InterPro"/>
</dbReference>
<organism evidence="7 8">
    <name type="scientific">Catenovulum maritimum</name>
    <dbReference type="NCBI Taxonomy" id="1513271"/>
    <lineage>
        <taxon>Bacteria</taxon>
        <taxon>Pseudomonadati</taxon>
        <taxon>Pseudomonadota</taxon>
        <taxon>Gammaproteobacteria</taxon>
        <taxon>Alteromonadales</taxon>
        <taxon>Alteromonadaceae</taxon>
        <taxon>Catenovulum</taxon>
    </lineage>
</organism>